<protein>
    <submittedName>
        <fullName evidence="2">Uncharacterized protein</fullName>
    </submittedName>
</protein>
<dbReference type="EMBL" id="JBHSKJ010000004">
    <property type="protein sequence ID" value="MFC5144605.1"/>
    <property type="molecule type" value="Genomic_DNA"/>
</dbReference>
<organism evidence="2 3">
    <name type="scientific">Streptomyces aureoversilis</name>
    <dbReference type="NCBI Taxonomy" id="67277"/>
    <lineage>
        <taxon>Bacteria</taxon>
        <taxon>Bacillati</taxon>
        <taxon>Actinomycetota</taxon>
        <taxon>Actinomycetes</taxon>
        <taxon>Kitasatosporales</taxon>
        <taxon>Streptomycetaceae</taxon>
        <taxon>Streptomyces</taxon>
    </lineage>
</organism>
<name>A0ABV9ZVY6_9ACTN</name>
<accession>A0ABV9ZVY6</accession>
<sequence>MFQLEPVRKRSSSGTANGICSSTPTWQFGVACGLAVRKHLRPDQTVDFIIFADAAVLIEEEQGDADYHRGRNSVYFKDSARWAQRFESAWGHGADSAPMALQAYDLFTRPLLDGSNWDTGRVTQAVDGLQKPGTGITKKSPASNISRRALPRPSPPTKLLWSNTWLAARGETLDDIADNDERGFLRRWHLEKQAVEEQLDGIARASSCGGADA</sequence>
<dbReference type="Proteomes" id="UP001596222">
    <property type="component" value="Unassembled WGS sequence"/>
</dbReference>
<feature type="region of interest" description="Disordered" evidence="1">
    <location>
        <begin position="128"/>
        <end position="154"/>
    </location>
</feature>
<keyword evidence="3" id="KW-1185">Reference proteome</keyword>
<evidence type="ECO:0000256" key="1">
    <source>
        <dbReference type="SAM" id="MobiDB-lite"/>
    </source>
</evidence>
<dbReference type="RefSeq" id="WP_382038568.1">
    <property type="nucleotide sequence ID" value="NZ_JBHSKJ010000004.1"/>
</dbReference>
<reference evidence="3" key="1">
    <citation type="journal article" date="2019" name="Int. J. Syst. Evol. Microbiol.">
        <title>The Global Catalogue of Microorganisms (GCM) 10K type strain sequencing project: providing services to taxonomists for standard genome sequencing and annotation.</title>
        <authorList>
            <consortium name="The Broad Institute Genomics Platform"/>
            <consortium name="The Broad Institute Genome Sequencing Center for Infectious Disease"/>
            <person name="Wu L."/>
            <person name="Ma J."/>
        </authorList>
    </citation>
    <scope>NUCLEOTIDE SEQUENCE [LARGE SCALE GENOMIC DNA]</scope>
    <source>
        <strain evidence="3">CGMCC 4.1641</strain>
    </source>
</reference>
<evidence type="ECO:0000313" key="3">
    <source>
        <dbReference type="Proteomes" id="UP001596222"/>
    </source>
</evidence>
<comment type="caution">
    <text evidence="2">The sequence shown here is derived from an EMBL/GenBank/DDBJ whole genome shotgun (WGS) entry which is preliminary data.</text>
</comment>
<evidence type="ECO:0000313" key="2">
    <source>
        <dbReference type="EMBL" id="MFC5144605.1"/>
    </source>
</evidence>
<gene>
    <name evidence="2" type="ORF">ACFPP6_07930</name>
</gene>
<proteinExistence type="predicted"/>